<sequence length="176" mass="20413">MNTNWCVMRTIPGKEAEAAALMEKKISRKLWDSLRILRKQQLFRTKGMYLLSKKEMFPGYIFVHTTSPKELRKELEKSRQFPQLVGGQGIDIVPVEPKDLKFLKNVCGENLGHDMKLSTVQVDDEGQVKSAAGVLKPYLNQITRQRLRHRYVTARVRLFNRQEDVLFGIRVEGDPR</sequence>
<comment type="caution">
    <text evidence="3">The sequence shown here is derived from an EMBL/GenBank/DDBJ whole genome shotgun (WGS) entry which is preliminary data.</text>
</comment>
<dbReference type="EMBL" id="WUQX01000001">
    <property type="protein sequence ID" value="MXP75560.1"/>
    <property type="molecule type" value="Genomic_DNA"/>
</dbReference>
<dbReference type="SUPFAM" id="SSF82679">
    <property type="entry name" value="N-utilization substance G protein NusG, N-terminal domain"/>
    <property type="match status" value="1"/>
</dbReference>
<keyword evidence="1" id="KW-0804">Transcription</keyword>
<dbReference type="Gene3D" id="3.30.70.940">
    <property type="entry name" value="NusG, N-terminal domain"/>
    <property type="match status" value="1"/>
</dbReference>
<evidence type="ECO:0000313" key="4">
    <source>
        <dbReference type="Proteomes" id="UP000460412"/>
    </source>
</evidence>
<evidence type="ECO:0000256" key="1">
    <source>
        <dbReference type="ARBA" id="ARBA00023163"/>
    </source>
</evidence>
<organism evidence="3 4">
    <name type="scientific">Sporofaciens musculi</name>
    <dbReference type="NCBI Taxonomy" id="2681861"/>
    <lineage>
        <taxon>Bacteria</taxon>
        <taxon>Bacillati</taxon>
        <taxon>Bacillota</taxon>
        <taxon>Clostridia</taxon>
        <taxon>Lachnospirales</taxon>
        <taxon>Lachnospiraceae</taxon>
        <taxon>Sporofaciens</taxon>
    </lineage>
</organism>
<feature type="domain" description="NusG-like N-terminal" evidence="2">
    <location>
        <begin position="4"/>
        <end position="100"/>
    </location>
</feature>
<evidence type="ECO:0000259" key="2">
    <source>
        <dbReference type="Pfam" id="PF02357"/>
    </source>
</evidence>
<name>A0A7X3MFY8_9FIRM</name>
<proteinExistence type="predicted"/>
<dbReference type="Proteomes" id="UP000460412">
    <property type="component" value="Unassembled WGS sequence"/>
</dbReference>
<dbReference type="GO" id="GO:0006354">
    <property type="term" value="P:DNA-templated transcription elongation"/>
    <property type="evidence" value="ECO:0007669"/>
    <property type="project" value="InterPro"/>
</dbReference>
<keyword evidence="4" id="KW-1185">Reference proteome</keyword>
<accession>A0A7X3MFY8</accession>
<gene>
    <name evidence="3" type="ORF">GN277_09230</name>
</gene>
<evidence type="ECO:0000313" key="3">
    <source>
        <dbReference type="EMBL" id="MXP75560.1"/>
    </source>
</evidence>
<dbReference type="Pfam" id="PF02357">
    <property type="entry name" value="NusG"/>
    <property type="match status" value="1"/>
</dbReference>
<protein>
    <recommendedName>
        <fullName evidence="2">NusG-like N-terminal domain-containing protein</fullName>
    </recommendedName>
</protein>
<dbReference type="AlphaFoldDB" id="A0A7X3MFY8"/>
<reference evidence="3 4" key="1">
    <citation type="submission" date="2019-12" db="EMBL/GenBank/DDBJ databases">
        <title>Sporaefaciens musculi gen. nov., sp. nov., a novel bacterium isolated from the caecum of an obese mouse.</title>
        <authorList>
            <person name="Rasmussen T.S."/>
            <person name="Streidl T."/>
            <person name="Hitch T.C.A."/>
            <person name="Wortmann E."/>
            <person name="Deptula P."/>
            <person name="Hansen M."/>
            <person name="Nielsen D.S."/>
            <person name="Clavel T."/>
            <person name="Vogensen F.K."/>
        </authorList>
    </citation>
    <scope>NUCLEOTIDE SEQUENCE [LARGE SCALE GENOMIC DNA]</scope>
    <source>
        <strain evidence="3 4">WCA-9-b2</strain>
    </source>
</reference>
<dbReference type="InterPro" id="IPR006645">
    <property type="entry name" value="NGN-like_dom"/>
</dbReference>
<dbReference type="RefSeq" id="WP_159750802.1">
    <property type="nucleotide sequence ID" value="NZ_WUQX01000001.1"/>
</dbReference>
<dbReference type="InterPro" id="IPR036735">
    <property type="entry name" value="NGN_dom_sf"/>
</dbReference>